<dbReference type="EMBL" id="JAPTSV010000015">
    <property type="protein sequence ID" value="KAJ1520342.1"/>
    <property type="molecule type" value="Genomic_DNA"/>
</dbReference>
<protein>
    <submittedName>
        <fullName evidence="3">Uncharacterized protein</fullName>
    </submittedName>
</protein>
<feature type="signal peptide" evidence="2">
    <location>
        <begin position="1"/>
        <end position="27"/>
    </location>
</feature>
<dbReference type="AlphaFoldDB" id="A0AAV7X7D4"/>
<comment type="caution">
    <text evidence="3">The sequence shown here is derived from an EMBL/GenBank/DDBJ whole genome shotgun (WGS) entry which is preliminary data.</text>
</comment>
<evidence type="ECO:0000313" key="4">
    <source>
        <dbReference type="Proteomes" id="UP001075354"/>
    </source>
</evidence>
<organism evidence="3 4">
    <name type="scientific">Megalurothrips usitatus</name>
    <name type="common">bean blossom thrips</name>
    <dbReference type="NCBI Taxonomy" id="439358"/>
    <lineage>
        <taxon>Eukaryota</taxon>
        <taxon>Metazoa</taxon>
        <taxon>Ecdysozoa</taxon>
        <taxon>Arthropoda</taxon>
        <taxon>Hexapoda</taxon>
        <taxon>Insecta</taxon>
        <taxon>Pterygota</taxon>
        <taxon>Neoptera</taxon>
        <taxon>Paraneoptera</taxon>
        <taxon>Thysanoptera</taxon>
        <taxon>Terebrantia</taxon>
        <taxon>Thripoidea</taxon>
        <taxon>Thripidae</taxon>
        <taxon>Megalurothrips</taxon>
    </lineage>
</organism>
<feature type="compositionally biased region" description="Low complexity" evidence="1">
    <location>
        <begin position="288"/>
        <end position="329"/>
    </location>
</feature>
<feature type="chain" id="PRO_5043798629" evidence="2">
    <location>
        <begin position="28"/>
        <end position="336"/>
    </location>
</feature>
<name>A0AAV7X7D4_9NEOP</name>
<evidence type="ECO:0000256" key="1">
    <source>
        <dbReference type="SAM" id="MobiDB-lite"/>
    </source>
</evidence>
<evidence type="ECO:0000313" key="3">
    <source>
        <dbReference type="EMBL" id="KAJ1520342.1"/>
    </source>
</evidence>
<reference evidence="3" key="1">
    <citation type="submission" date="2022-12" db="EMBL/GenBank/DDBJ databases">
        <title>Chromosome-level genome assembly of the bean flower thrips Megalurothrips usitatus.</title>
        <authorList>
            <person name="Ma L."/>
            <person name="Liu Q."/>
            <person name="Li H."/>
            <person name="Cai W."/>
        </authorList>
    </citation>
    <scope>NUCLEOTIDE SEQUENCE</scope>
    <source>
        <strain evidence="3">Cailab_2022a</strain>
    </source>
</reference>
<evidence type="ECO:0000256" key="2">
    <source>
        <dbReference type="SAM" id="SignalP"/>
    </source>
</evidence>
<accession>A0AAV7X7D4</accession>
<feature type="region of interest" description="Disordered" evidence="1">
    <location>
        <begin position="288"/>
        <end position="336"/>
    </location>
</feature>
<proteinExistence type="predicted"/>
<keyword evidence="2" id="KW-0732">Signal</keyword>
<keyword evidence="4" id="KW-1185">Reference proteome</keyword>
<gene>
    <name evidence="3" type="ORF">ONE63_004540</name>
</gene>
<sequence>MNSKVLTVAVAAFVLQALCVQSQGTAALDNVNQLDLAGKQAVSLANLAAVLKGSEGLGLAPNRPGLSRGLIDIGGMVRGLQNVLDSINRLIQNATSALLNVVTQAIHSGQAAAQNAINDWNKRLQDISDGAAAFNASLAECQRKNPTLQDVSDLLSSDVDNCVLLSSLEAQVALKELADIGPQSQKLLDNAVQDIADCERFGLLQAVCVAGKLPGLGAQGAGLALNATLLGAKVTGELAVQVPVRSAVCVSSAVANRTVQALVVTDNIRKCVRDSLQATTTVAVPTDASTAAASTDASTAAASTEASTVTATADASSTTTSPASTEATTVDPAASP</sequence>
<dbReference type="Proteomes" id="UP001075354">
    <property type="component" value="Chromosome 15"/>
</dbReference>